<dbReference type="PANTHER" id="PTHR46481">
    <property type="entry name" value="ZINC FINGER BED DOMAIN-CONTAINING PROTEIN 4"/>
    <property type="match status" value="1"/>
</dbReference>
<dbReference type="AlphaFoldDB" id="A0A6A3GB15"/>
<evidence type="ECO:0000256" key="1">
    <source>
        <dbReference type="ARBA" id="ARBA00004123"/>
    </source>
</evidence>
<dbReference type="Pfam" id="PF05699">
    <property type="entry name" value="Dimer_Tnp_hAT"/>
    <property type="match status" value="1"/>
</dbReference>
<keyword evidence="5" id="KW-0539">Nucleus</keyword>
<keyword evidence="2" id="KW-0479">Metal-binding</keyword>
<evidence type="ECO:0000313" key="8">
    <source>
        <dbReference type="Proteomes" id="UP000429607"/>
    </source>
</evidence>
<dbReference type="PANTHER" id="PTHR46481:SF10">
    <property type="entry name" value="ZINC FINGER BED DOMAIN-CONTAINING PROTEIN 39"/>
    <property type="match status" value="1"/>
</dbReference>
<evidence type="ECO:0000256" key="4">
    <source>
        <dbReference type="ARBA" id="ARBA00022833"/>
    </source>
</evidence>
<organism evidence="7 8">
    <name type="scientific">Phytophthora rubi</name>
    <dbReference type="NCBI Taxonomy" id="129364"/>
    <lineage>
        <taxon>Eukaryota</taxon>
        <taxon>Sar</taxon>
        <taxon>Stramenopiles</taxon>
        <taxon>Oomycota</taxon>
        <taxon>Peronosporomycetes</taxon>
        <taxon>Peronosporales</taxon>
        <taxon>Peronosporaceae</taxon>
        <taxon>Phytophthora</taxon>
    </lineage>
</organism>
<dbReference type="Proteomes" id="UP000429607">
    <property type="component" value="Unassembled WGS sequence"/>
</dbReference>
<gene>
    <name evidence="7" type="ORF">PR001_g32790</name>
</gene>
<evidence type="ECO:0000313" key="7">
    <source>
        <dbReference type="EMBL" id="KAE8953667.1"/>
    </source>
</evidence>
<accession>A0A6A3GB15</accession>
<protein>
    <recommendedName>
        <fullName evidence="6">HAT C-terminal dimerisation domain-containing protein</fullName>
    </recommendedName>
</protein>
<dbReference type="GO" id="GO:0005634">
    <property type="term" value="C:nucleus"/>
    <property type="evidence" value="ECO:0007669"/>
    <property type="project" value="UniProtKB-SubCell"/>
</dbReference>
<dbReference type="InterPro" id="IPR052035">
    <property type="entry name" value="ZnF_BED_domain_contain"/>
</dbReference>
<evidence type="ECO:0000256" key="3">
    <source>
        <dbReference type="ARBA" id="ARBA00022771"/>
    </source>
</evidence>
<sequence length="264" mass="30006">DFVTGKRKQHLKREAIKSLVNDKDFITKLDKAIAILQPIDEYITKFQSDSVPLSEVYQAFLQLPAKFKAIPGLKKKEIEYLTTRTKHRFTLIYGPAHGIANLLDPRYISDGMPTDFRRGVEDMLFGFPDADGTCTQDRSIQIIREYTQFRVEAVAQRERGGLRFDILGARGDDGVVQKSILQYWQSDCTGWPVLRRIALKVFTMASSSAASERNFSTFGMMHTKNRNRLLPDKVMKLVYIKTNASLLNRPVAKRDSLGPEPASD</sequence>
<dbReference type="EMBL" id="QXFV01010484">
    <property type="protein sequence ID" value="KAE8953667.1"/>
    <property type="molecule type" value="Genomic_DNA"/>
</dbReference>
<feature type="non-terminal residue" evidence="7">
    <location>
        <position position="264"/>
    </location>
</feature>
<dbReference type="GO" id="GO:0046983">
    <property type="term" value="F:protein dimerization activity"/>
    <property type="evidence" value="ECO:0007669"/>
    <property type="project" value="InterPro"/>
</dbReference>
<name>A0A6A3GB15_9STRA</name>
<evidence type="ECO:0000256" key="5">
    <source>
        <dbReference type="ARBA" id="ARBA00023242"/>
    </source>
</evidence>
<evidence type="ECO:0000259" key="6">
    <source>
        <dbReference type="Pfam" id="PF05699"/>
    </source>
</evidence>
<dbReference type="InterPro" id="IPR012337">
    <property type="entry name" value="RNaseH-like_sf"/>
</dbReference>
<proteinExistence type="predicted"/>
<feature type="non-terminal residue" evidence="7">
    <location>
        <position position="1"/>
    </location>
</feature>
<comment type="caution">
    <text evidence="7">The sequence shown here is derived from an EMBL/GenBank/DDBJ whole genome shotgun (WGS) entry which is preliminary data.</text>
</comment>
<reference evidence="7 8" key="1">
    <citation type="submission" date="2018-09" db="EMBL/GenBank/DDBJ databases">
        <title>Genomic investigation of the strawberry pathogen Phytophthora fragariae indicates pathogenicity is determined by transcriptional variation in three key races.</title>
        <authorList>
            <person name="Adams T.M."/>
            <person name="Armitage A.D."/>
            <person name="Sobczyk M.K."/>
            <person name="Bates H.J."/>
            <person name="Dunwell J.M."/>
            <person name="Nellist C.F."/>
            <person name="Harrison R.J."/>
        </authorList>
    </citation>
    <scope>NUCLEOTIDE SEQUENCE [LARGE SCALE GENOMIC DNA]</scope>
    <source>
        <strain evidence="7 8">SCRP249</strain>
    </source>
</reference>
<dbReference type="SUPFAM" id="SSF53098">
    <property type="entry name" value="Ribonuclease H-like"/>
    <property type="match status" value="1"/>
</dbReference>
<feature type="domain" description="HAT C-terminal dimerisation" evidence="6">
    <location>
        <begin position="179"/>
        <end position="243"/>
    </location>
</feature>
<dbReference type="InterPro" id="IPR008906">
    <property type="entry name" value="HATC_C_dom"/>
</dbReference>
<dbReference type="GO" id="GO:0008270">
    <property type="term" value="F:zinc ion binding"/>
    <property type="evidence" value="ECO:0007669"/>
    <property type="project" value="UniProtKB-KW"/>
</dbReference>
<evidence type="ECO:0000256" key="2">
    <source>
        <dbReference type="ARBA" id="ARBA00022723"/>
    </source>
</evidence>
<comment type="subcellular location">
    <subcellularLocation>
        <location evidence="1">Nucleus</location>
    </subcellularLocation>
</comment>
<keyword evidence="4" id="KW-0862">Zinc</keyword>
<keyword evidence="3" id="KW-0863">Zinc-finger</keyword>